<keyword evidence="5" id="KW-0067">ATP-binding</keyword>
<evidence type="ECO:0000256" key="1">
    <source>
        <dbReference type="ARBA" id="ARBA00022527"/>
    </source>
</evidence>
<keyword evidence="2" id="KW-0808">Transferase</keyword>
<dbReference type="InterPro" id="IPR011009">
    <property type="entry name" value="Kinase-like_dom_sf"/>
</dbReference>
<dbReference type="GO" id="GO:0004674">
    <property type="term" value="F:protein serine/threonine kinase activity"/>
    <property type="evidence" value="ECO:0007669"/>
    <property type="project" value="UniProtKB-KW"/>
</dbReference>
<accession>A0A803K0D9</accession>
<dbReference type="GO" id="GO:0005524">
    <property type="term" value="F:ATP binding"/>
    <property type="evidence" value="ECO:0007669"/>
    <property type="project" value="UniProtKB-KW"/>
</dbReference>
<proteinExistence type="predicted"/>
<dbReference type="InterPro" id="IPR008271">
    <property type="entry name" value="Ser/Thr_kinase_AS"/>
</dbReference>
<dbReference type="Ensembl" id="ENSXETT00000123220">
    <property type="protein sequence ID" value="ENSXETP00000113758"/>
    <property type="gene ID" value="ENSXETG00000048284"/>
</dbReference>
<protein>
    <recommendedName>
        <fullName evidence="6">Protein kinase domain-containing protein</fullName>
    </recommendedName>
</protein>
<evidence type="ECO:0000256" key="4">
    <source>
        <dbReference type="ARBA" id="ARBA00022777"/>
    </source>
</evidence>
<name>A0A803K0D9_XENTR</name>
<dbReference type="InParanoid" id="A0A803K0D9"/>
<evidence type="ECO:0000256" key="2">
    <source>
        <dbReference type="ARBA" id="ARBA00022679"/>
    </source>
</evidence>
<evidence type="ECO:0000259" key="6">
    <source>
        <dbReference type="PROSITE" id="PS50011"/>
    </source>
</evidence>
<dbReference type="Gene3D" id="1.10.510.10">
    <property type="entry name" value="Transferase(Phosphotransferase) domain 1"/>
    <property type="match status" value="1"/>
</dbReference>
<dbReference type="PROSITE" id="PS00108">
    <property type="entry name" value="PROTEIN_KINASE_ST"/>
    <property type="match status" value="1"/>
</dbReference>
<sequence length="132" mass="15328">VCITSGMPSSYWKCTSLAIKTHFLNTLFLIFPNTHERKYNMYTRKHIYVSSQLLNRKVVYCRIIFMEVTITILFKRFHSAEMICGLQFLHGKGIIHRDIKPQNILLDHEGHVRISDFGLAELNILGDNTTTV</sequence>
<dbReference type="PROSITE" id="PS50011">
    <property type="entry name" value="PROTEIN_KINASE_DOM"/>
    <property type="match status" value="1"/>
</dbReference>
<keyword evidence="1" id="KW-0723">Serine/threonine-protein kinase</keyword>
<dbReference type="Pfam" id="PF00069">
    <property type="entry name" value="Pkinase"/>
    <property type="match status" value="1"/>
</dbReference>
<dbReference type="PANTHER" id="PTHR24351">
    <property type="entry name" value="RIBOSOMAL PROTEIN S6 KINASE"/>
    <property type="match status" value="1"/>
</dbReference>
<keyword evidence="3" id="KW-0547">Nucleotide-binding</keyword>
<reference evidence="7" key="2">
    <citation type="submission" date="2021-03" db="UniProtKB">
        <authorList>
            <consortium name="Ensembl"/>
        </authorList>
    </citation>
    <scope>IDENTIFICATION</scope>
</reference>
<evidence type="ECO:0000256" key="5">
    <source>
        <dbReference type="ARBA" id="ARBA00022840"/>
    </source>
</evidence>
<feature type="domain" description="Protein kinase" evidence="6">
    <location>
        <begin position="1"/>
        <end position="132"/>
    </location>
</feature>
<organism evidence="7">
    <name type="scientific">Xenopus tropicalis</name>
    <name type="common">Western clawed frog</name>
    <name type="synonym">Silurana tropicalis</name>
    <dbReference type="NCBI Taxonomy" id="8364"/>
    <lineage>
        <taxon>Eukaryota</taxon>
        <taxon>Metazoa</taxon>
        <taxon>Chordata</taxon>
        <taxon>Craniata</taxon>
        <taxon>Vertebrata</taxon>
        <taxon>Euteleostomi</taxon>
        <taxon>Amphibia</taxon>
        <taxon>Batrachia</taxon>
        <taxon>Anura</taxon>
        <taxon>Pipoidea</taxon>
        <taxon>Pipidae</taxon>
        <taxon>Xenopodinae</taxon>
        <taxon>Xenopus</taxon>
        <taxon>Silurana</taxon>
    </lineage>
</organism>
<evidence type="ECO:0000313" key="7">
    <source>
        <dbReference type="Ensembl" id="ENSXETP00000113758"/>
    </source>
</evidence>
<dbReference type="GeneTree" id="ENSGT00940000154203"/>
<keyword evidence="4" id="KW-0418">Kinase</keyword>
<dbReference type="InterPro" id="IPR000719">
    <property type="entry name" value="Prot_kinase_dom"/>
</dbReference>
<evidence type="ECO:0000256" key="3">
    <source>
        <dbReference type="ARBA" id="ARBA00022741"/>
    </source>
</evidence>
<reference evidence="7" key="1">
    <citation type="journal article" date="2010" name="Science">
        <title>The genome of the Western clawed frog Xenopus tropicalis.</title>
        <authorList>
            <person name="Hellsten U."/>
            <person name="Harland R.M."/>
            <person name="Gilchrist M.J."/>
            <person name="Hendrix D."/>
            <person name="Jurka J."/>
            <person name="Kapitonov V."/>
            <person name="Ovcharenko I."/>
            <person name="Putnam N.H."/>
            <person name="Shu S."/>
            <person name="Taher L."/>
            <person name="Blitz I.L."/>
            <person name="Blumberg B."/>
            <person name="Dichmann D.S."/>
            <person name="Dubchak I."/>
            <person name="Amaya E."/>
            <person name="Detter J.C."/>
            <person name="Fletcher R."/>
            <person name="Gerhard D.S."/>
            <person name="Goodstein D."/>
            <person name="Graves T."/>
            <person name="Grigoriev I.V."/>
            <person name="Grimwood J."/>
            <person name="Kawashima T."/>
            <person name="Lindquist E."/>
            <person name="Lucas S.M."/>
            <person name="Mead P.E."/>
            <person name="Mitros T."/>
            <person name="Ogino H."/>
            <person name="Ohta Y."/>
            <person name="Poliakov A.V."/>
            <person name="Pollet N."/>
            <person name="Robert J."/>
            <person name="Salamov A."/>
            <person name="Sater A.K."/>
            <person name="Schmutz J."/>
            <person name="Terry A."/>
            <person name="Vize P.D."/>
            <person name="Warren W.C."/>
            <person name="Wells D."/>
            <person name="Wills A."/>
            <person name="Wilson R.K."/>
            <person name="Zimmerman L.B."/>
            <person name="Zorn A.M."/>
            <person name="Grainger R."/>
            <person name="Grammer T."/>
            <person name="Khokha M.K."/>
            <person name="Richardson P.M."/>
            <person name="Rokhsar D.S."/>
        </authorList>
    </citation>
    <scope>NUCLEOTIDE SEQUENCE [LARGE SCALE GENOMIC DNA]</scope>
    <source>
        <strain evidence="7">Nigerian</strain>
    </source>
</reference>
<dbReference type="AlphaFoldDB" id="A0A803K0D9"/>
<dbReference type="SUPFAM" id="SSF56112">
    <property type="entry name" value="Protein kinase-like (PK-like)"/>
    <property type="match status" value="1"/>
</dbReference>